<evidence type="ECO:0000256" key="1">
    <source>
        <dbReference type="ARBA" id="ARBA00005278"/>
    </source>
</evidence>
<dbReference type="EMBL" id="SOAZ01000016">
    <property type="protein sequence ID" value="TDT51959.1"/>
    <property type="molecule type" value="Genomic_DNA"/>
</dbReference>
<organism evidence="4 5">
    <name type="scientific">Fonticella tunisiensis</name>
    <dbReference type="NCBI Taxonomy" id="1096341"/>
    <lineage>
        <taxon>Bacteria</taxon>
        <taxon>Bacillati</taxon>
        <taxon>Bacillota</taxon>
        <taxon>Clostridia</taxon>
        <taxon>Eubacteriales</taxon>
        <taxon>Clostridiaceae</taxon>
        <taxon>Fonticella</taxon>
    </lineage>
</organism>
<dbReference type="RefSeq" id="WP_133628587.1">
    <property type="nucleotide sequence ID" value="NZ_SOAZ01000016.1"/>
</dbReference>
<feature type="transmembrane region" description="Helical" evidence="3">
    <location>
        <begin position="292"/>
        <end position="311"/>
    </location>
</feature>
<dbReference type="OrthoDB" id="9772630at2"/>
<dbReference type="PANTHER" id="PTHR22550:SF16">
    <property type="entry name" value="SPORE GERMINATION PROTEIN"/>
    <property type="match status" value="1"/>
</dbReference>
<dbReference type="GO" id="GO:0016020">
    <property type="term" value="C:membrane"/>
    <property type="evidence" value="ECO:0007669"/>
    <property type="project" value="InterPro"/>
</dbReference>
<evidence type="ECO:0000256" key="2">
    <source>
        <dbReference type="ARBA" id="ARBA00023136"/>
    </source>
</evidence>
<dbReference type="Pfam" id="PF03323">
    <property type="entry name" value="GerA"/>
    <property type="match status" value="1"/>
</dbReference>
<sequence length="489" mass="54800">MKQEILKKDIAKSIEIISSKIAYNANFVKREISIKGNINCCILYMKGISDNKYIEEIILKPLLLHIESPIEKNKISAREIARKYILSSDIEFESSIENLIYFISSGKCVILVDGATEAIVCSAKSDAYRSIDESRSEKSVLGTRESFVENLDLNIAMIQRKIQNPNLKIEKYKIGNKTKTDVVLTYIEGVIDPQVLSEIKKRINEIKTPVMLTSGILEQFIEKKTFSIFPQCKNTERPDKVVFDLLEGKAALFVAETPAALVVPAVFIEFFQSIEDYSERTILSNFSRLMRFIALVTVLILEPIYLVLLSYNPGLLPYKLILVIISSRQGIPLPPILEILAMDIAIEILREGGLRLPSPVGTTLAIVGGIVIGDAAVSAHLVSNMTLFIVAITVVSTFLIPSYEMTLSIRFLRFPLIILAQAFGFLGLLAGLFMLIVIIIDLESFGIPYFSPMAPQRIKDDLRDTMVRAPLKESLKEAVTFKLSLRRKK</sequence>
<keyword evidence="3" id="KW-1133">Transmembrane helix</keyword>
<dbReference type="InterPro" id="IPR050768">
    <property type="entry name" value="UPF0353/GerABKA_families"/>
</dbReference>
<evidence type="ECO:0000256" key="3">
    <source>
        <dbReference type="SAM" id="Phobius"/>
    </source>
</evidence>
<name>A0A4R7KCD7_9CLOT</name>
<protein>
    <submittedName>
        <fullName evidence="4">GerA spore germination protein</fullName>
    </submittedName>
</protein>
<keyword evidence="3" id="KW-0812">Transmembrane</keyword>
<dbReference type="AlphaFoldDB" id="A0A4R7KCD7"/>
<feature type="transmembrane region" description="Helical" evidence="3">
    <location>
        <begin position="416"/>
        <end position="440"/>
    </location>
</feature>
<keyword evidence="5" id="KW-1185">Reference proteome</keyword>
<dbReference type="PANTHER" id="PTHR22550">
    <property type="entry name" value="SPORE GERMINATION PROTEIN"/>
    <property type="match status" value="1"/>
</dbReference>
<gene>
    <name evidence="4" type="ORF">EDD71_11645</name>
</gene>
<evidence type="ECO:0000313" key="5">
    <source>
        <dbReference type="Proteomes" id="UP000295325"/>
    </source>
</evidence>
<dbReference type="PIRSF" id="PIRSF005690">
    <property type="entry name" value="GerBA"/>
    <property type="match status" value="1"/>
</dbReference>
<reference evidence="4 5" key="1">
    <citation type="submission" date="2019-03" db="EMBL/GenBank/DDBJ databases">
        <title>Genomic Encyclopedia of Type Strains, Phase IV (KMG-IV): sequencing the most valuable type-strain genomes for metagenomic binning, comparative biology and taxonomic classification.</title>
        <authorList>
            <person name="Goeker M."/>
        </authorList>
    </citation>
    <scope>NUCLEOTIDE SEQUENCE [LARGE SCALE GENOMIC DNA]</scope>
    <source>
        <strain evidence="4 5">DSM 24455</strain>
    </source>
</reference>
<keyword evidence="2 3" id="KW-0472">Membrane</keyword>
<comment type="caution">
    <text evidence="4">The sequence shown here is derived from an EMBL/GenBank/DDBJ whole genome shotgun (WGS) entry which is preliminary data.</text>
</comment>
<evidence type="ECO:0000313" key="4">
    <source>
        <dbReference type="EMBL" id="TDT51959.1"/>
    </source>
</evidence>
<dbReference type="Proteomes" id="UP000295325">
    <property type="component" value="Unassembled WGS sequence"/>
</dbReference>
<proteinExistence type="inferred from homology"/>
<dbReference type="InterPro" id="IPR004995">
    <property type="entry name" value="Spore_Ger"/>
</dbReference>
<feature type="transmembrane region" description="Helical" evidence="3">
    <location>
        <begin position="361"/>
        <end position="379"/>
    </location>
</feature>
<accession>A0A4R7KCD7</accession>
<comment type="similarity">
    <text evidence="1">Belongs to the GerABKA family.</text>
</comment>
<dbReference type="GO" id="GO:0009847">
    <property type="term" value="P:spore germination"/>
    <property type="evidence" value="ECO:0007669"/>
    <property type="project" value="InterPro"/>
</dbReference>
<feature type="transmembrane region" description="Helical" evidence="3">
    <location>
        <begin position="385"/>
        <end position="404"/>
    </location>
</feature>